<organism evidence="2 3">
    <name type="scientific">Bacillus aquiflavi</name>
    <dbReference type="NCBI Taxonomy" id="2672567"/>
    <lineage>
        <taxon>Bacteria</taxon>
        <taxon>Bacillati</taxon>
        <taxon>Bacillota</taxon>
        <taxon>Bacilli</taxon>
        <taxon>Bacillales</taxon>
        <taxon>Bacillaceae</taxon>
        <taxon>Bacillus</taxon>
    </lineage>
</organism>
<sequence length="46" mass="5872">MTLHILFFTITIKRRKFTIDEMLREQEVNEIMEQHKDRQFSRYNHF</sequence>
<reference evidence="1 4" key="2">
    <citation type="submission" date="2020-07" db="EMBL/GenBank/DDBJ databases">
        <authorList>
            <person name="Feng H."/>
        </authorList>
    </citation>
    <scope>NUCLEOTIDE SEQUENCE [LARGE SCALE GENOMIC DNA]</scope>
    <source>
        <strain evidence="4">s-12</strain>
        <strain evidence="1">S-12</strain>
    </source>
</reference>
<evidence type="ECO:0000313" key="1">
    <source>
        <dbReference type="EMBL" id="MBA4538544.1"/>
    </source>
</evidence>
<dbReference type="Proteomes" id="UP000570010">
    <property type="component" value="Unassembled WGS sequence"/>
</dbReference>
<dbReference type="RefSeq" id="WP_163243304.1">
    <property type="nucleotide sequence ID" value="NZ_CP082780.1"/>
</dbReference>
<dbReference type="NCBIfam" id="TIGR02413">
    <property type="entry name" value="Bac_small_yrzI"/>
    <property type="match status" value="1"/>
</dbReference>
<comment type="caution">
    <text evidence="2">The sequence shown here is derived from an EMBL/GenBank/DDBJ whole genome shotgun (WGS) entry which is preliminary data.</text>
</comment>
<evidence type="ECO:0000313" key="2">
    <source>
        <dbReference type="EMBL" id="NEY82907.1"/>
    </source>
</evidence>
<accession>A0A6B3W338</accession>
<dbReference type="InterPro" id="IPR012655">
    <property type="entry name" value="YrzI"/>
</dbReference>
<dbReference type="EMBL" id="JACEIO010000050">
    <property type="protein sequence ID" value="MBA4538544.1"/>
    <property type="molecule type" value="Genomic_DNA"/>
</dbReference>
<dbReference type="Pfam" id="PF09501">
    <property type="entry name" value="Bac_small_YrzI"/>
    <property type="match status" value="1"/>
</dbReference>
<dbReference type="EMBL" id="JAAIWN010000052">
    <property type="protein sequence ID" value="NEY82907.1"/>
    <property type="molecule type" value="Genomic_DNA"/>
</dbReference>
<gene>
    <name evidence="2" type="ORF">G4D64_15725</name>
    <name evidence="1" type="ORF">H1Z61_15765</name>
</gene>
<keyword evidence="3" id="KW-1185">Reference proteome</keyword>
<dbReference type="AlphaFoldDB" id="A0A6B3W338"/>
<evidence type="ECO:0000313" key="4">
    <source>
        <dbReference type="Proteomes" id="UP000570010"/>
    </source>
</evidence>
<proteinExistence type="predicted"/>
<evidence type="ECO:0000313" key="3">
    <source>
        <dbReference type="Proteomes" id="UP000472971"/>
    </source>
</evidence>
<dbReference type="Proteomes" id="UP000472971">
    <property type="component" value="Unassembled WGS sequence"/>
</dbReference>
<protein>
    <submittedName>
        <fullName evidence="2">YrzI family small protein</fullName>
    </submittedName>
</protein>
<name>A0A6B3W338_9BACI</name>
<reference evidence="2 3" key="1">
    <citation type="submission" date="2020-02" db="EMBL/GenBank/DDBJ databases">
        <title>Bacillus aquiflavi sp. nov., isolated from yellow water of strong flavor Chinese baijiu in Yibin region of China.</title>
        <authorList>
            <person name="Xie J."/>
        </authorList>
    </citation>
    <scope>NUCLEOTIDE SEQUENCE [LARGE SCALE GENOMIC DNA]</scope>
    <source>
        <strain evidence="2 3">3H-10</strain>
    </source>
</reference>